<keyword evidence="1" id="KW-0812">Transmembrane</keyword>
<comment type="caution">
    <text evidence="2">The sequence shown here is derived from an EMBL/GenBank/DDBJ whole genome shotgun (WGS) entry which is preliminary data.</text>
</comment>
<organism evidence="2 3">
    <name type="scientific">Halomonas organivorans</name>
    <dbReference type="NCBI Taxonomy" id="257772"/>
    <lineage>
        <taxon>Bacteria</taxon>
        <taxon>Pseudomonadati</taxon>
        <taxon>Pseudomonadota</taxon>
        <taxon>Gammaproteobacteria</taxon>
        <taxon>Oceanospirillales</taxon>
        <taxon>Halomonadaceae</taxon>
        <taxon>Halomonas</taxon>
    </lineage>
</organism>
<feature type="transmembrane region" description="Helical" evidence="1">
    <location>
        <begin position="6"/>
        <end position="23"/>
    </location>
</feature>
<accession>A0A7W5G4A5</accession>
<keyword evidence="1" id="KW-0472">Membrane</keyword>
<evidence type="ECO:0000256" key="1">
    <source>
        <dbReference type="SAM" id="Phobius"/>
    </source>
</evidence>
<gene>
    <name evidence="2" type="ORF">FHR96_001060</name>
</gene>
<dbReference type="Proteomes" id="UP000525987">
    <property type="component" value="Unassembled WGS sequence"/>
</dbReference>
<evidence type="ECO:0000313" key="3">
    <source>
        <dbReference type="Proteomes" id="UP000525987"/>
    </source>
</evidence>
<protein>
    <recommendedName>
        <fullName evidence="4">Superinfection immunity protein</fullName>
    </recommendedName>
</protein>
<keyword evidence="1" id="KW-1133">Transmembrane helix</keyword>
<feature type="transmembrane region" description="Helical" evidence="1">
    <location>
        <begin position="35"/>
        <end position="53"/>
    </location>
</feature>
<dbReference type="InterPro" id="IPR016410">
    <property type="entry name" value="Phage_imm"/>
</dbReference>
<keyword evidence="3" id="KW-1185">Reference proteome</keyword>
<proteinExistence type="predicted"/>
<evidence type="ECO:0008006" key="4">
    <source>
        <dbReference type="Google" id="ProtNLM"/>
    </source>
</evidence>
<name>A0A7W5G4A5_9GAMM</name>
<reference evidence="2 3" key="1">
    <citation type="submission" date="2020-08" db="EMBL/GenBank/DDBJ databases">
        <title>Genomic Encyclopedia of Type Strains, Phase III (KMG-III): the genomes of soil and plant-associated and newly described type strains.</title>
        <authorList>
            <person name="Whitman W."/>
        </authorList>
    </citation>
    <scope>NUCLEOTIDE SEQUENCE [LARGE SCALE GENOMIC DNA]</scope>
    <source>
        <strain evidence="2 3">CECT 5995</strain>
    </source>
</reference>
<dbReference type="Pfam" id="PF14373">
    <property type="entry name" value="Imm_superinfect"/>
    <property type="match status" value="1"/>
</dbReference>
<evidence type="ECO:0000313" key="2">
    <source>
        <dbReference type="EMBL" id="MBB3140208.1"/>
    </source>
</evidence>
<dbReference type="AlphaFoldDB" id="A0A7W5G4A5"/>
<dbReference type="RefSeq" id="WP_183386620.1">
    <property type="nucleotide sequence ID" value="NZ_JACHXM010000003.1"/>
</dbReference>
<sequence>MEALLMLFVAVVVYFLPLIVAVMRSKENAVAISMLNLFLGWTFIGWVVALVWACMNDQAPAR</sequence>
<dbReference type="EMBL" id="JACHXM010000003">
    <property type="protein sequence ID" value="MBB3140208.1"/>
    <property type="molecule type" value="Genomic_DNA"/>
</dbReference>